<dbReference type="Proteomes" id="UP000026960">
    <property type="component" value="Chromosome 7"/>
</dbReference>
<accession>A0A0D3GNM5</accession>
<evidence type="ECO:0000313" key="2">
    <source>
        <dbReference type="EnsemblPlants" id="OBART07G07160.1"/>
    </source>
</evidence>
<dbReference type="AlphaFoldDB" id="A0A0D3GNM5"/>
<dbReference type="Gramene" id="OBART07G07160.1">
    <property type="protein sequence ID" value="OBART07G07160.1"/>
    <property type="gene ID" value="OBART07G07160"/>
</dbReference>
<organism evidence="2">
    <name type="scientific">Oryza barthii</name>
    <dbReference type="NCBI Taxonomy" id="65489"/>
    <lineage>
        <taxon>Eukaryota</taxon>
        <taxon>Viridiplantae</taxon>
        <taxon>Streptophyta</taxon>
        <taxon>Embryophyta</taxon>
        <taxon>Tracheophyta</taxon>
        <taxon>Spermatophyta</taxon>
        <taxon>Magnoliopsida</taxon>
        <taxon>Liliopsida</taxon>
        <taxon>Poales</taxon>
        <taxon>Poaceae</taxon>
        <taxon>BOP clade</taxon>
        <taxon>Oryzoideae</taxon>
        <taxon>Oryzeae</taxon>
        <taxon>Oryzinae</taxon>
        <taxon>Oryza</taxon>
    </lineage>
</organism>
<protein>
    <submittedName>
        <fullName evidence="2">Uncharacterized protein</fullName>
    </submittedName>
</protein>
<dbReference type="EnsemblPlants" id="OBART07G07160.1">
    <property type="protein sequence ID" value="OBART07G07160.1"/>
    <property type="gene ID" value="OBART07G07160"/>
</dbReference>
<keyword evidence="3" id="KW-1185">Reference proteome</keyword>
<evidence type="ECO:0000256" key="1">
    <source>
        <dbReference type="SAM" id="Phobius"/>
    </source>
</evidence>
<keyword evidence="1" id="KW-0472">Membrane</keyword>
<keyword evidence="1" id="KW-1133">Transmembrane helix</keyword>
<dbReference type="PaxDb" id="65489-OBART07G07160.1"/>
<feature type="transmembrane region" description="Helical" evidence="1">
    <location>
        <begin position="77"/>
        <end position="99"/>
    </location>
</feature>
<reference evidence="2" key="1">
    <citation type="journal article" date="2009" name="Rice">
        <title>De Novo Next Generation Sequencing of Plant Genomes.</title>
        <authorList>
            <person name="Rounsley S."/>
            <person name="Marri P.R."/>
            <person name="Yu Y."/>
            <person name="He R."/>
            <person name="Sisneros N."/>
            <person name="Goicoechea J.L."/>
            <person name="Lee S.J."/>
            <person name="Angelova A."/>
            <person name="Kudrna D."/>
            <person name="Luo M."/>
            <person name="Affourtit J."/>
            <person name="Desany B."/>
            <person name="Knight J."/>
            <person name="Niazi F."/>
            <person name="Egholm M."/>
            <person name="Wing R.A."/>
        </authorList>
    </citation>
    <scope>NUCLEOTIDE SEQUENCE [LARGE SCALE GENOMIC DNA]</scope>
    <source>
        <strain evidence="2">cv. IRGC 105608</strain>
    </source>
</reference>
<sequence length="100" mass="11532">MDGSAAVAAKYRRQTNLLHDPKVSLWMSLVLWTSPIWALDAAKVGSVAMKRGLIVEKYYMVYLTFYSLHNMHEVPMYALHFVLHAYFAVCMTFITFILLL</sequence>
<name>A0A0D3GNM5_9ORYZ</name>
<keyword evidence="1" id="KW-0812">Transmembrane</keyword>
<proteinExistence type="predicted"/>
<reference evidence="2" key="2">
    <citation type="submission" date="2015-03" db="UniProtKB">
        <authorList>
            <consortium name="EnsemblPlants"/>
        </authorList>
    </citation>
    <scope>IDENTIFICATION</scope>
</reference>
<dbReference type="HOGENOM" id="CLU_2310395_0_0_1"/>
<evidence type="ECO:0000313" key="3">
    <source>
        <dbReference type="Proteomes" id="UP000026960"/>
    </source>
</evidence>